<dbReference type="SUPFAM" id="SSF47473">
    <property type="entry name" value="EF-hand"/>
    <property type="match status" value="1"/>
</dbReference>
<dbReference type="Proteomes" id="UP000574769">
    <property type="component" value="Unassembled WGS sequence"/>
</dbReference>
<reference evidence="3 4" key="1">
    <citation type="submission" date="2020-08" db="EMBL/GenBank/DDBJ databases">
        <title>Genomic Encyclopedia of Type Strains, Phase IV (KMG-IV): sequencing the most valuable type-strain genomes for metagenomic binning, comparative biology and taxonomic classification.</title>
        <authorList>
            <person name="Goeker M."/>
        </authorList>
    </citation>
    <scope>NUCLEOTIDE SEQUENCE [LARGE SCALE GENOMIC DNA]</scope>
    <source>
        <strain evidence="3 4">DSM 15867</strain>
    </source>
</reference>
<dbReference type="InterPro" id="IPR018247">
    <property type="entry name" value="EF_Hand_1_Ca_BS"/>
</dbReference>
<keyword evidence="4" id="KW-1185">Reference proteome</keyword>
<dbReference type="PROSITE" id="PS50222">
    <property type="entry name" value="EF_HAND_2"/>
    <property type="match status" value="1"/>
</dbReference>
<dbReference type="Gene3D" id="1.10.238.10">
    <property type="entry name" value="EF-hand"/>
    <property type="match status" value="1"/>
</dbReference>
<comment type="caution">
    <text evidence="3">The sequence shown here is derived from an EMBL/GenBank/DDBJ whole genome shotgun (WGS) entry which is preliminary data.</text>
</comment>
<evidence type="ECO:0000313" key="4">
    <source>
        <dbReference type="Proteomes" id="UP000574769"/>
    </source>
</evidence>
<dbReference type="RefSeq" id="WP_184111652.1">
    <property type="nucleotide sequence ID" value="NZ_JACHNY010000001.1"/>
</dbReference>
<dbReference type="InterPro" id="IPR011992">
    <property type="entry name" value="EF-hand-dom_pair"/>
</dbReference>
<sequence>MLFLALLLQAAAPAPQDAPEIRVTAPGKAFGQTPATLVVEPVGMFLAACDADGDAETTRTEMQDCVARSFAAFDPGKTGQLRYFPFADWAERYLGDRNALPSPFDVDRDGDNQVSLDELQAHFSRLFTRFDRNKDGALSRAELLTIRTTAADANGPVPDPAAPGRRGDRKERRDRR</sequence>
<dbReference type="GO" id="GO:0005509">
    <property type="term" value="F:calcium ion binding"/>
    <property type="evidence" value="ECO:0007669"/>
    <property type="project" value="InterPro"/>
</dbReference>
<organism evidence="3 4">
    <name type="scientific">Sphingomonas abaci</name>
    <dbReference type="NCBI Taxonomy" id="237611"/>
    <lineage>
        <taxon>Bacteria</taxon>
        <taxon>Pseudomonadati</taxon>
        <taxon>Pseudomonadota</taxon>
        <taxon>Alphaproteobacteria</taxon>
        <taxon>Sphingomonadales</taxon>
        <taxon>Sphingomonadaceae</taxon>
        <taxon>Sphingomonas</taxon>
    </lineage>
</organism>
<name>A0A7W7AI42_9SPHN</name>
<accession>A0A7W7AI42</accession>
<proteinExistence type="predicted"/>
<dbReference type="InterPro" id="IPR002048">
    <property type="entry name" value="EF_hand_dom"/>
</dbReference>
<evidence type="ECO:0000259" key="2">
    <source>
        <dbReference type="PROSITE" id="PS50222"/>
    </source>
</evidence>
<evidence type="ECO:0000256" key="1">
    <source>
        <dbReference type="SAM" id="MobiDB-lite"/>
    </source>
</evidence>
<gene>
    <name evidence="3" type="ORF">GGQ96_000770</name>
</gene>
<dbReference type="Pfam" id="PF13202">
    <property type="entry name" value="EF-hand_5"/>
    <property type="match status" value="2"/>
</dbReference>
<feature type="region of interest" description="Disordered" evidence="1">
    <location>
        <begin position="148"/>
        <end position="176"/>
    </location>
</feature>
<dbReference type="EMBL" id="JACHNY010000001">
    <property type="protein sequence ID" value="MBB4616664.1"/>
    <property type="molecule type" value="Genomic_DNA"/>
</dbReference>
<dbReference type="AlphaFoldDB" id="A0A7W7AI42"/>
<feature type="domain" description="EF-hand" evidence="2">
    <location>
        <begin position="118"/>
        <end position="153"/>
    </location>
</feature>
<protein>
    <recommendedName>
        <fullName evidence="2">EF-hand domain-containing protein</fullName>
    </recommendedName>
</protein>
<dbReference type="PROSITE" id="PS00018">
    <property type="entry name" value="EF_HAND_1"/>
    <property type="match status" value="1"/>
</dbReference>
<evidence type="ECO:0000313" key="3">
    <source>
        <dbReference type="EMBL" id="MBB4616664.1"/>
    </source>
</evidence>
<feature type="compositionally biased region" description="Basic and acidic residues" evidence="1">
    <location>
        <begin position="165"/>
        <end position="176"/>
    </location>
</feature>